<organism evidence="3 4">
    <name type="scientific">Cryptosporidium xiaoi</name>
    <dbReference type="NCBI Taxonomy" id="659607"/>
    <lineage>
        <taxon>Eukaryota</taxon>
        <taxon>Sar</taxon>
        <taxon>Alveolata</taxon>
        <taxon>Apicomplexa</taxon>
        <taxon>Conoidasida</taxon>
        <taxon>Coccidia</taxon>
        <taxon>Eucoccidiorida</taxon>
        <taxon>Eimeriorina</taxon>
        <taxon>Cryptosporidiidae</taxon>
        <taxon>Cryptosporidium</taxon>
    </lineage>
</organism>
<dbReference type="GO" id="GO:0034272">
    <property type="term" value="C:phosphatidylinositol 3-kinase complex, class III, type II"/>
    <property type="evidence" value="ECO:0007669"/>
    <property type="project" value="TreeGrafter"/>
</dbReference>
<dbReference type="EMBL" id="JAWDEY010000011">
    <property type="protein sequence ID" value="KAK6589616.1"/>
    <property type="molecule type" value="Genomic_DNA"/>
</dbReference>
<evidence type="ECO:0000313" key="3">
    <source>
        <dbReference type="EMBL" id="KAK6589616.1"/>
    </source>
</evidence>
<comment type="caution">
    <text evidence="3">The sequence shown here is derived from an EMBL/GenBank/DDBJ whole genome shotgun (WGS) entry which is preliminary data.</text>
</comment>
<dbReference type="GO" id="GO:0043548">
    <property type="term" value="F:phosphatidylinositol 3-kinase binding"/>
    <property type="evidence" value="ECO:0007669"/>
    <property type="project" value="TreeGrafter"/>
</dbReference>
<dbReference type="Gene3D" id="1.10.418.40">
    <property type="entry name" value="Autophagy protein 6/Beclin 1"/>
    <property type="match status" value="1"/>
</dbReference>
<proteinExistence type="inferred from homology"/>
<dbReference type="GO" id="GO:0000045">
    <property type="term" value="P:autophagosome assembly"/>
    <property type="evidence" value="ECO:0007669"/>
    <property type="project" value="TreeGrafter"/>
</dbReference>
<evidence type="ECO:0000313" key="4">
    <source>
        <dbReference type="Proteomes" id="UP001311799"/>
    </source>
</evidence>
<sequence>MFLLPSIGKKAVTTENDLEHVVKEETNKNNIRICSRCGDIFELDYENKDSGKDEYENIIKSFSEYINLEKNNQYYFEDFLLQYIEVSIEKNNELKDSHDNIDDSLCLECIEYLICGFKTLFKKNEKKLKKYSNLKKSCEKRGDENNNDSLFTHWLDNNNDIDLNMVIKDYISDNNIDIKEIVSDESINCNDNIVENDKMNIEDIDIETIINNDGEIDDESQDYVDMKDVVKLRLYQNMELDLIQELRRVNSVREGVKVHFDNLKKYLDRLQKMDILNTCFYIDSIDGIGRINGLKLYINKNDFDNWNEINACFGLISLLLNMILEKHDLNTCIKPRGSYSTIYDSTTKKTWPLYGSKLCNSDYSECISFDNAVSCLFRLINTSFDEIIRKKTSVSKNNYINHNSNTSDSSNDNGHCSYKPPFKYDQKENKIENLSINLLFNDKNNWNKAMKMMLFNLKWLLVVSCEN</sequence>
<dbReference type="GO" id="GO:0034271">
    <property type="term" value="C:phosphatidylinositol 3-kinase complex, class III, type I"/>
    <property type="evidence" value="ECO:0007669"/>
    <property type="project" value="TreeGrafter"/>
</dbReference>
<comment type="similarity">
    <text evidence="1">Belongs to the beclin family.</text>
</comment>
<dbReference type="InterPro" id="IPR007243">
    <property type="entry name" value="Atg6/Beclin"/>
</dbReference>
<evidence type="ECO:0000256" key="1">
    <source>
        <dbReference type="ARBA" id="ARBA00005965"/>
    </source>
</evidence>
<dbReference type="AlphaFoldDB" id="A0AAV9XY49"/>
<dbReference type="PANTHER" id="PTHR12768">
    <property type="entry name" value="BECLIN 1"/>
    <property type="match status" value="1"/>
</dbReference>
<keyword evidence="4" id="KW-1185">Reference proteome</keyword>
<evidence type="ECO:0000259" key="2">
    <source>
        <dbReference type="Pfam" id="PF04111"/>
    </source>
</evidence>
<accession>A0AAV9XY49</accession>
<dbReference type="InterPro" id="IPR040455">
    <property type="entry name" value="Atg6_BARA"/>
</dbReference>
<dbReference type="InterPro" id="IPR038274">
    <property type="entry name" value="Atg6/Beclin_C_sf"/>
</dbReference>
<dbReference type="GO" id="GO:0030674">
    <property type="term" value="F:protein-macromolecule adaptor activity"/>
    <property type="evidence" value="ECO:0007669"/>
    <property type="project" value="TreeGrafter"/>
</dbReference>
<gene>
    <name evidence="3" type="ORF">RS030_117</name>
</gene>
<name>A0AAV9XY49_9CRYT</name>
<protein>
    <recommendedName>
        <fullName evidence="2">Atg6 BARA domain-containing protein</fullName>
    </recommendedName>
</protein>
<dbReference type="GO" id="GO:0000407">
    <property type="term" value="C:phagophore assembly site"/>
    <property type="evidence" value="ECO:0007669"/>
    <property type="project" value="TreeGrafter"/>
</dbReference>
<dbReference type="Pfam" id="PF04111">
    <property type="entry name" value="APG6"/>
    <property type="match status" value="1"/>
</dbReference>
<feature type="domain" description="Atg6 BARA" evidence="2">
    <location>
        <begin position="270"/>
        <end position="464"/>
    </location>
</feature>
<dbReference type="Proteomes" id="UP001311799">
    <property type="component" value="Unassembled WGS sequence"/>
</dbReference>
<dbReference type="PANTHER" id="PTHR12768:SF4">
    <property type="entry name" value="BECLIN-1"/>
    <property type="match status" value="1"/>
</dbReference>
<reference evidence="3 4" key="1">
    <citation type="submission" date="2023-10" db="EMBL/GenBank/DDBJ databases">
        <title>Comparative genomics analysis reveals potential genetic determinants of host preference in Cryptosporidium xiaoi.</title>
        <authorList>
            <person name="Xiao L."/>
            <person name="Li J."/>
        </authorList>
    </citation>
    <scope>NUCLEOTIDE SEQUENCE [LARGE SCALE GENOMIC DNA]</scope>
    <source>
        <strain evidence="3 4">52996</strain>
    </source>
</reference>
<dbReference type="GO" id="GO:0006995">
    <property type="term" value="P:cellular response to nitrogen starvation"/>
    <property type="evidence" value="ECO:0007669"/>
    <property type="project" value="TreeGrafter"/>
</dbReference>
<dbReference type="GO" id="GO:0000423">
    <property type="term" value="P:mitophagy"/>
    <property type="evidence" value="ECO:0007669"/>
    <property type="project" value="TreeGrafter"/>
</dbReference>
<dbReference type="GO" id="GO:0045324">
    <property type="term" value="P:late endosome to vacuole transport"/>
    <property type="evidence" value="ECO:0007669"/>
    <property type="project" value="TreeGrafter"/>
</dbReference>